<evidence type="ECO:0000313" key="3">
    <source>
        <dbReference type="Proteomes" id="UP001321473"/>
    </source>
</evidence>
<sequence>MSRSLVATVWEGDLEMSDPRDHDSSGTLPHRLLINRSLAGVYHTSRLVPVPSTCVCMMFHPCHSHESPWKTFLCATSAFVAFTIATAVILFYFRRSPAVRSLVKFGTSAPGMSLRMACVEDGDCQEEANLVCGSEDGFDRVCLCDSGFVEEGGACAESPSQPGEPCDGRLQCAKRSNMVCDHFLRPPRCDCMGGTLWQENKCVALFGECLLSASLRDPPVTRMRSALCRTERLPRTR</sequence>
<keyword evidence="1" id="KW-0472">Membrane</keyword>
<reference evidence="2 3" key="1">
    <citation type="journal article" date="2023" name="Arcadia Sci">
        <title>De novo assembly of a long-read Amblyomma americanum tick genome.</title>
        <authorList>
            <person name="Chou S."/>
            <person name="Poskanzer K.E."/>
            <person name="Rollins M."/>
            <person name="Thuy-Boun P.S."/>
        </authorList>
    </citation>
    <scope>NUCLEOTIDE SEQUENCE [LARGE SCALE GENOMIC DNA]</scope>
    <source>
        <strain evidence="2">F_SG_1</strain>
        <tissue evidence="2">Salivary glands</tissue>
    </source>
</reference>
<evidence type="ECO:0000313" key="2">
    <source>
        <dbReference type="EMBL" id="KAK8783042.1"/>
    </source>
</evidence>
<organism evidence="2 3">
    <name type="scientific">Amblyomma americanum</name>
    <name type="common">Lone star tick</name>
    <dbReference type="NCBI Taxonomy" id="6943"/>
    <lineage>
        <taxon>Eukaryota</taxon>
        <taxon>Metazoa</taxon>
        <taxon>Ecdysozoa</taxon>
        <taxon>Arthropoda</taxon>
        <taxon>Chelicerata</taxon>
        <taxon>Arachnida</taxon>
        <taxon>Acari</taxon>
        <taxon>Parasitiformes</taxon>
        <taxon>Ixodida</taxon>
        <taxon>Ixodoidea</taxon>
        <taxon>Ixodidae</taxon>
        <taxon>Amblyomminae</taxon>
        <taxon>Amblyomma</taxon>
    </lineage>
</organism>
<keyword evidence="3" id="KW-1185">Reference proteome</keyword>
<gene>
    <name evidence="2" type="ORF">V5799_015614</name>
</gene>
<keyword evidence="1" id="KW-1133">Transmembrane helix</keyword>
<comment type="caution">
    <text evidence="2">The sequence shown here is derived from an EMBL/GenBank/DDBJ whole genome shotgun (WGS) entry which is preliminary data.</text>
</comment>
<dbReference type="EMBL" id="JARKHS020005942">
    <property type="protein sequence ID" value="KAK8783042.1"/>
    <property type="molecule type" value="Genomic_DNA"/>
</dbReference>
<proteinExistence type="predicted"/>
<protein>
    <submittedName>
        <fullName evidence="2">Uncharacterized protein</fullName>
    </submittedName>
</protein>
<dbReference type="AlphaFoldDB" id="A0AAQ4F8R7"/>
<dbReference type="Proteomes" id="UP001321473">
    <property type="component" value="Unassembled WGS sequence"/>
</dbReference>
<keyword evidence="1" id="KW-0812">Transmembrane</keyword>
<evidence type="ECO:0000256" key="1">
    <source>
        <dbReference type="SAM" id="Phobius"/>
    </source>
</evidence>
<name>A0AAQ4F8R7_AMBAM</name>
<accession>A0AAQ4F8R7</accession>
<feature type="transmembrane region" description="Helical" evidence="1">
    <location>
        <begin position="69"/>
        <end position="93"/>
    </location>
</feature>